<proteinExistence type="predicted"/>
<reference evidence="1 2" key="1">
    <citation type="journal article" date="2015" name="Plant Cell">
        <title>Oil accumulation by the oleaginous diatom Fistulifera solaris as revealed by the genome and transcriptome.</title>
        <authorList>
            <person name="Tanaka T."/>
            <person name="Maeda Y."/>
            <person name="Veluchamy A."/>
            <person name="Tanaka M."/>
            <person name="Abida H."/>
            <person name="Marechal E."/>
            <person name="Bowler C."/>
            <person name="Muto M."/>
            <person name="Sunaga Y."/>
            <person name="Tanaka M."/>
            <person name="Yoshino T."/>
            <person name="Taniguchi T."/>
            <person name="Fukuda Y."/>
            <person name="Nemoto M."/>
            <person name="Matsumoto M."/>
            <person name="Wong P.S."/>
            <person name="Aburatani S."/>
            <person name="Fujibuchi W."/>
        </authorList>
    </citation>
    <scope>NUCLEOTIDE SEQUENCE [LARGE SCALE GENOMIC DNA]</scope>
    <source>
        <strain evidence="1 2">JPCC DA0580</strain>
    </source>
</reference>
<gene>
    <name evidence="1" type="ORF">FisN_2HuN07</name>
</gene>
<name>A0A1Z5JG71_FISSO</name>
<accession>A0A1Z5JG71</accession>
<protein>
    <submittedName>
        <fullName evidence="1">Uncharacterized protein</fullName>
    </submittedName>
</protein>
<keyword evidence="2" id="KW-1185">Reference proteome</keyword>
<dbReference type="InParanoid" id="A0A1Z5JG71"/>
<evidence type="ECO:0000313" key="2">
    <source>
        <dbReference type="Proteomes" id="UP000198406"/>
    </source>
</evidence>
<dbReference type="EMBL" id="BDSP01000060">
    <property type="protein sequence ID" value="GAX13005.1"/>
    <property type="molecule type" value="Genomic_DNA"/>
</dbReference>
<dbReference type="Proteomes" id="UP000198406">
    <property type="component" value="Unassembled WGS sequence"/>
</dbReference>
<evidence type="ECO:0000313" key="1">
    <source>
        <dbReference type="EMBL" id="GAX13005.1"/>
    </source>
</evidence>
<comment type="caution">
    <text evidence="1">The sequence shown here is derived from an EMBL/GenBank/DDBJ whole genome shotgun (WGS) entry which is preliminary data.</text>
</comment>
<organism evidence="1 2">
    <name type="scientific">Fistulifera solaris</name>
    <name type="common">Oleaginous diatom</name>
    <dbReference type="NCBI Taxonomy" id="1519565"/>
    <lineage>
        <taxon>Eukaryota</taxon>
        <taxon>Sar</taxon>
        <taxon>Stramenopiles</taxon>
        <taxon>Ochrophyta</taxon>
        <taxon>Bacillariophyta</taxon>
        <taxon>Bacillariophyceae</taxon>
        <taxon>Bacillariophycidae</taxon>
        <taxon>Naviculales</taxon>
        <taxon>Naviculaceae</taxon>
        <taxon>Fistulifera</taxon>
    </lineage>
</organism>
<sequence>MQGDSSHSCDYSQRYLLLSSWEKGPTFYIIGKSDDAIAQTAAYFLNLEESTLKNNPYLLVRFNRTDFDFRAAGDQCLQRLMDTVPSFQMELNAIKLSVAQSVALATRPQPMWLYMSECIFEDKGTAFVDALKMRTAAFGSLAIDCDALNDENLKLLLDLEVLDHLELPILENDELALLPLTAKVESLDYCIFSASALDTDLSVLNIVAKKLCLSVGIEDEFFPTDLMVSFWRRVAELGHFLELDIKFYGSNFELPDYVVQELIRAAHSNINLQVLCLSDCEEEPFWGPYLQKLFNGLKDHKRLRTLKAAADQEDFGPNYCFLRAFFS</sequence>
<dbReference type="AlphaFoldDB" id="A0A1Z5JG71"/>